<dbReference type="AlphaFoldDB" id="A0A917GP05"/>
<evidence type="ECO:0000256" key="1">
    <source>
        <dbReference type="SAM" id="Phobius"/>
    </source>
</evidence>
<gene>
    <name evidence="2" type="ORF">GCM10011403_06940</name>
</gene>
<dbReference type="OrthoDB" id="952847at2"/>
<dbReference type="RefSeq" id="WP_068809819.1">
    <property type="nucleotide sequence ID" value="NZ_BMIY01000003.1"/>
</dbReference>
<evidence type="ECO:0000313" key="2">
    <source>
        <dbReference type="EMBL" id="GGG52349.1"/>
    </source>
</evidence>
<dbReference type="Proteomes" id="UP000627715">
    <property type="component" value="Unassembled WGS sequence"/>
</dbReference>
<organism evidence="2 3">
    <name type="scientific">Pseudohongiella nitratireducens</name>
    <dbReference type="NCBI Taxonomy" id="1768907"/>
    <lineage>
        <taxon>Bacteria</taxon>
        <taxon>Pseudomonadati</taxon>
        <taxon>Pseudomonadota</taxon>
        <taxon>Gammaproteobacteria</taxon>
        <taxon>Pseudomonadales</taxon>
        <taxon>Pseudohongiellaceae</taxon>
        <taxon>Pseudohongiella</taxon>
    </lineage>
</organism>
<comment type="caution">
    <text evidence="2">The sequence shown here is derived from an EMBL/GenBank/DDBJ whole genome shotgun (WGS) entry which is preliminary data.</text>
</comment>
<reference evidence="2" key="2">
    <citation type="submission" date="2020-09" db="EMBL/GenBank/DDBJ databases">
        <authorList>
            <person name="Sun Q."/>
            <person name="Zhou Y."/>
        </authorList>
    </citation>
    <scope>NUCLEOTIDE SEQUENCE</scope>
    <source>
        <strain evidence="2">CGMCC 1.15425</strain>
    </source>
</reference>
<dbReference type="EMBL" id="BMIY01000003">
    <property type="protein sequence ID" value="GGG52349.1"/>
    <property type="molecule type" value="Genomic_DNA"/>
</dbReference>
<keyword evidence="1" id="KW-1133">Transmembrane helix</keyword>
<protein>
    <submittedName>
        <fullName evidence="2">Uncharacterized protein</fullName>
    </submittedName>
</protein>
<reference evidence="2" key="1">
    <citation type="journal article" date="2014" name="Int. J. Syst. Evol. Microbiol.">
        <title>Complete genome sequence of Corynebacterium casei LMG S-19264T (=DSM 44701T), isolated from a smear-ripened cheese.</title>
        <authorList>
            <consortium name="US DOE Joint Genome Institute (JGI-PGF)"/>
            <person name="Walter F."/>
            <person name="Albersmeier A."/>
            <person name="Kalinowski J."/>
            <person name="Ruckert C."/>
        </authorList>
    </citation>
    <scope>NUCLEOTIDE SEQUENCE</scope>
    <source>
        <strain evidence="2">CGMCC 1.15425</strain>
    </source>
</reference>
<evidence type="ECO:0000313" key="3">
    <source>
        <dbReference type="Proteomes" id="UP000627715"/>
    </source>
</evidence>
<name>A0A917GP05_9GAMM</name>
<sequence>MTTTRSNKSPERVRKIAIASTGAFVLALVIFIAVVLPAEFDRDPLGTGALLGLDALNSETVAAYQPHLVPHKTDEVELILEPFQSLEYKYRLDAGSGMVFSWESSGPLYVDMHAENTGTENGGEASFRIEEEAQNGMGVYTAPFIGLHGWFWENRTLETVVLRIHAAGFFIDATEFRSGGSTTSAPEAVFGN</sequence>
<keyword evidence="1" id="KW-0812">Transmembrane</keyword>
<accession>A0A917GP05</accession>
<proteinExistence type="predicted"/>
<keyword evidence="1" id="KW-0472">Membrane</keyword>
<keyword evidence="3" id="KW-1185">Reference proteome</keyword>
<feature type="transmembrane region" description="Helical" evidence="1">
    <location>
        <begin position="16"/>
        <end position="36"/>
    </location>
</feature>